<keyword evidence="4" id="KW-1185">Reference proteome</keyword>
<evidence type="ECO:0000313" key="3">
    <source>
        <dbReference type="EMBL" id="RKR74107.1"/>
    </source>
</evidence>
<proteinExistence type="predicted"/>
<dbReference type="Pfam" id="PF25362">
    <property type="entry name" value="bPH_11"/>
    <property type="match status" value="1"/>
</dbReference>
<reference evidence="3 4" key="1">
    <citation type="submission" date="2018-10" db="EMBL/GenBank/DDBJ databases">
        <title>Sequencing the genomes of 1000 actinobacteria strains.</title>
        <authorList>
            <person name="Klenk H.-P."/>
        </authorList>
    </citation>
    <scope>NUCLEOTIDE SEQUENCE [LARGE SCALE GENOMIC DNA]</scope>
    <source>
        <strain evidence="3 4">DSM 17894</strain>
    </source>
</reference>
<evidence type="ECO:0000313" key="4">
    <source>
        <dbReference type="Proteomes" id="UP000280008"/>
    </source>
</evidence>
<evidence type="ECO:0000259" key="2">
    <source>
        <dbReference type="Pfam" id="PF25362"/>
    </source>
</evidence>
<dbReference type="EMBL" id="RBKS01000001">
    <property type="protein sequence ID" value="RKR74107.1"/>
    <property type="molecule type" value="Genomic_DNA"/>
</dbReference>
<comment type="caution">
    <text evidence="3">The sequence shown here is derived from an EMBL/GenBank/DDBJ whole genome shotgun (WGS) entry which is preliminary data.</text>
</comment>
<keyword evidence="1" id="KW-0812">Transmembrane</keyword>
<feature type="domain" description="PH" evidence="2">
    <location>
        <begin position="40"/>
        <end position="146"/>
    </location>
</feature>
<dbReference type="InterPro" id="IPR057446">
    <property type="entry name" value="PH_bac"/>
</dbReference>
<keyword evidence="1" id="KW-1133">Transmembrane helix</keyword>
<gene>
    <name evidence="3" type="ORF">C8E83_1213</name>
</gene>
<dbReference type="RefSeq" id="WP_121368888.1">
    <property type="nucleotide sequence ID" value="NZ_RBKS01000001.1"/>
</dbReference>
<dbReference type="AlphaFoldDB" id="A0A495IDM7"/>
<evidence type="ECO:0000256" key="1">
    <source>
        <dbReference type="SAM" id="Phobius"/>
    </source>
</evidence>
<organism evidence="3 4">
    <name type="scientific">Frondihabitans australicus</name>
    <dbReference type="NCBI Taxonomy" id="386892"/>
    <lineage>
        <taxon>Bacteria</taxon>
        <taxon>Bacillati</taxon>
        <taxon>Actinomycetota</taxon>
        <taxon>Actinomycetes</taxon>
        <taxon>Micrococcales</taxon>
        <taxon>Microbacteriaceae</taxon>
        <taxon>Frondihabitans</taxon>
    </lineage>
</organism>
<feature type="transmembrane region" description="Helical" evidence="1">
    <location>
        <begin position="6"/>
        <end position="25"/>
    </location>
</feature>
<name>A0A495IDM7_9MICO</name>
<protein>
    <recommendedName>
        <fullName evidence="2">PH domain-containing protein</fullName>
    </recommendedName>
</protein>
<dbReference type="OrthoDB" id="3826692at2"/>
<keyword evidence="1" id="KW-0472">Membrane</keyword>
<accession>A0A495IDM7</accession>
<sequence length="172" mass="18500">MIDWVIGAGFLVACGLVYLLMRWGWKRRGRRQSGVAAPIPAPADLGTPRHTSDLFYVATANAQNRLDRIVTGGLGFRARAVVEVHDEGVVLDLAGVAPILIPRADLRSVGRATWTIDRVVEADGLVQLGWRLGDLDVDTFLRDPDDPRPLIAAIESLIATAGAAPTRGDTTP</sequence>
<dbReference type="Proteomes" id="UP000280008">
    <property type="component" value="Unassembled WGS sequence"/>
</dbReference>